<dbReference type="EMBL" id="BK015525">
    <property type="protein sequence ID" value="DAE11099.1"/>
    <property type="molecule type" value="Genomic_DNA"/>
</dbReference>
<name>A0A8S5PX61_9CAUD</name>
<keyword evidence="1" id="KW-0812">Transmembrane</keyword>
<keyword evidence="1" id="KW-1133">Transmembrane helix</keyword>
<reference evidence="2" key="1">
    <citation type="journal article" date="2021" name="Proc. Natl. Acad. Sci. U.S.A.">
        <title>A Catalog of Tens of Thousands of Viruses from Human Metagenomes Reveals Hidden Associations with Chronic Diseases.</title>
        <authorList>
            <person name="Tisza M.J."/>
            <person name="Buck C.B."/>
        </authorList>
    </citation>
    <scope>NUCLEOTIDE SEQUENCE</scope>
    <source>
        <strain evidence="2">CtzwE5</strain>
    </source>
</reference>
<proteinExistence type="predicted"/>
<evidence type="ECO:0000313" key="2">
    <source>
        <dbReference type="EMBL" id="DAE11099.1"/>
    </source>
</evidence>
<organism evidence="2">
    <name type="scientific">Myoviridae sp. ctzwE5</name>
    <dbReference type="NCBI Taxonomy" id="2825214"/>
    <lineage>
        <taxon>Viruses</taxon>
        <taxon>Duplodnaviria</taxon>
        <taxon>Heunggongvirae</taxon>
        <taxon>Uroviricota</taxon>
        <taxon>Caudoviricetes</taxon>
    </lineage>
</organism>
<keyword evidence="1" id="KW-0472">Membrane</keyword>
<protein>
    <recommendedName>
        <fullName evidence="3">DUF3789 domain-containing protein</fullName>
    </recommendedName>
</protein>
<sequence>MIIEFISGLVIGIVLGATVMSMCSAAKERNEL</sequence>
<feature type="transmembrane region" description="Helical" evidence="1">
    <location>
        <begin position="6"/>
        <end position="26"/>
    </location>
</feature>
<evidence type="ECO:0000256" key="1">
    <source>
        <dbReference type="SAM" id="Phobius"/>
    </source>
</evidence>
<evidence type="ECO:0008006" key="3">
    <source>
        <dbReference type="Google" id="ProtNLM"/>
    </source>
</evidence>
<accession>A0A8S5PX61</accession>